<dbReference type="RefSeq" id="WP_264138155.1">
    <property type="nucleotide sequence ID" value="NZ_JAOYOD010000001.1"/>
</dbReference>
<name>A0ABT3CUS5_9BACT</name>
<gene>
    <name evidence="1" type="ORF">N7U62_11695</name>
</gene>
<accession>A0ABT3CUS5</accession>
<keyword evidence="2" id="KW-1185">Reference proteome</keyword>
<dbReference type="EMBL" id="JAOYOD010000001">
    <property type="protein sequence ID" value="MCV9387331.1"/>
    <property type="molecule type" value="Genomic_DNA"/>
</dbReference>
<sequence length="638" mass="72224">MLLIALQPLLAKGQTTQHYSGSFTVDSYSGLAEFDYLLDEGDTILHGDFSLQKAQPQELLGHGDSYFSFVGFFNQNLPIGEWKFEFGKFKAGNTATLANRQYQVNVSGIIHTISGTMKEGKPDGQWTVKMEQLKDSQVEKLLFESIIGFDKGIPQQSFSIENESLTLVGRFLRDGLAHDIWELYSTDALGSMEDWHFDEGKLKNIEVQEKDSSYTIQGYSELTQPTIINLDKQYIDILYLQNQLKDTSANKQIITNMDDLLAENAAHYQKIDDILSELGDSEFMPEFKVKVSHFPLSEEEKKSLSTLSKVSANCSGVARTLLESTQLKILKLADDEVKYYLAVVAAIDQQYVQPLAQISTYHQQNVLEYVNRNKLWPQTPDAELAIAYDGSKGEISESYRMKSFEELDTALVGVAKVEQIAQFTWSNLDSINRVLDHKLTQREREKELEAKEEHMVLQVTALKEILDSLITVTPSAESKALKSLNEKIDQDIQAYSALETVAEKSTRADQLILCLTNLKALSTTLAELPDRSAQIKETYTDAVWNPFTATLMDEEGKKRITSAYNHVLIPYYLKATQADMSCEEVNAVLSDLNSIYKRVIQMKEEDTYKIEKKLRKEQEPIRIMALFGIQPAYQKSKG</sequence>
<comment type="caution">
    <text evidence="1">The sequence shown here is derived from an EMBL/GenBank/DDBJ whole genome shotgun (WGS) entry which is preliminary data.</text>
</comment>
<evidence type="ECO:0000313" key="1">
    <source>
        <dbReference type="EMBL" id="MCV9387331.1"/>
    </source>
</evidence>
<protein>
    <submittedName>
        <fullName evidence="1">Uncharacterized protein</fullName>
    </submittedName>
</protein>
<reference evidence="1 2" key="1">
    <citation type="submission" date="2022-10" db="EMBL/GenBank/DDBJ databases">
        <title>Comparative genomics and taxonomic characterization of three novel marine species of genus Reichenbachiella exhibiting antioxidant and polysaccharide degradation activities.</title>
        <authorList>
            <person name="Muhammad N."/>
            <person name="Lee Y.-J."/>
            <person name="Ko J."/>
            <person name="Kim S.-G."/>
        </authorList>
    </citation>
    <scope>NUCLEOTIDE SEQUENCE [LARGE SCALE GENOMIC DNA]</scope>
    <source>
        <strain evidence="1 2">ABR2-5</strain>
    </source>
</reference>
<organism evidence="1 2">
    <name type="scientific">Reichenbachiella ulvae</name>
    <dbReference type="NCBI Taxonomy" id="2980104"/>
    <lineage>
        <taxon>Bacteria</taxon>
        <taxon>Pseudomonadati</taxon>
        <taxon>Bacteroidota</taxon>
        <taxon>Cytophagia</taxon>
        <taxon>Cytophagales</taxon>
        <taxon>Reichenbachiellaceae</taxon>
        <taxon>Reichenbachiella</taxon>
    </lineage>
</organism>
<evidence type="ECO:0000313" key="2">
    <source>
        <dbReference type="Proteomes" id="UP001300692"/>
    </source>
</evidence>
<proteinExistence type="predicted"/>
<dbReference type="Proteomes" id="UP001300692">
    <property type="component" value="Unassembled WGS sequence"/>
</dbReference>